<evidence type="ECO:0000313" key="2">
    <source>
        <dbReference type="Proteomes" id="UP000095192"/>
    </source>
</evidence>
<dbReference type="Gene3D" id="3.90.79.10">
    <property type="entry name" value="Nucleoside Triphosphate Pyrophosphohydrolase"/>
    <property type="match status" value="1"/>
</dbReference>
<dbReference type="GO" id="GO:0031124">
    <property type="term" value="P:mRNA 3'-end processing"/>
    <property type="evidence" value="ECO:0007669"/>
    <property type="project" value="InterPro"/>
</dbReference>
<comment type="caution">
    <text evidence="1">The sequence shown here is derived from an EMBL/GenBank/DDBJ whole genome shotgun (WGS) entry which is preliminary data.</text>
</comment>
<accession>A0A1D3D1C9</accession>
<proteinExistence type="predicted"/>
<evidence type="ECO:0000313" key="1">
    <source>
        <dbReference type="EMBL" id="OEH77256.1"/>
    </source>
</evidence>
<name>A0A1D3D1C9_9EIME</name>
<dbReference type="OrthoDB" id="277288at2759"/>
<protein>
    <submittedName>
        <fullName evidence="1">mRNA cleavage factor-like</fullName>
    </submittedName>
</protein>
<dbReference type="VEuPathDB" id="ToxoDB:cyc_01340"/>
<sequence>MQVIVEDNAGAPASEASNATQESTKEPHDHAQEKKPNQQQQEQPQENIDDWESASEAAPEPLRAESKQGTPKPVRTCALRDSEQEWAVYPESNYSFEYDSALGRKWSAGVAEELLLKRQEAYMREGTRRSVAALFLVHRAEYPHVLLLLDQKQQKHSLVTFKYKTWQKPREVLYDKLQKHLIKLEQGSKRKWVAQQASAEGAEMEVGEFLGEWWRGEFDDELVPYLPPHVTRPKERVRVHQVQLPYRCSFRVPMGFCLTAIPIFELTPHRVGTAIGGLSHILARFSIRLRVPTADKYEAASFLENKIEPDAEGAWTGTDIAEAADRSEAAVAAGETNQAPEAVEDLEVLPPELQHLAELEEAL</sequence>
<reference evidence="1 2" key="1">
    <citation type="journal article" date="2016" name="BMC Genomics">
        <title>Comparative genomics reveals Cyclospora cayetanensis possesses coccidia-like metabolism and invasion components but unique surface antigens.</title>
        <authorList>
            <person name="Liu S."/>
            <person name="Wang L."/>
            <person name="Zheng H."/>
            <person name="Xu Z."/>
            <person name="Roellig D.M."/>
            <person name="Li N."/>
            <person name="Frace M.A."/>
            <person name="Tang K."/>
            <person name="Arrowood M.J."/>
            <person name="Moss D.M."/>
            <person name="Zhang L."/>
            <person name="Feng Y."/>
            <person name="Xiao L."/>
        </authorList>
    </citation>
    <scope>NUCLEOTIDE SEQUENCE [LARGE SCALE GENOMIC DNA]</scope>
    <source>
        <strain evidence="1 2">CHN_HEN01</strain>
    </source>
</reference>
<dbReference type="InterPro" id="IPR016706">
    <property type="entry name" value="Cleav_polyA_spec_factor_su5"/>
</dbReference>
<dbReference type="AlphaFoldDB" id="A0A1D3D1C9"/>
<dbReference type="Proteomes" id="UP000095192">
    <property type="component" value="Unassembled WGS sequence"/>
</dbReference>
<dbReference type="GO" id="GO:0005849">
    <property type="term" value="C:mRNA cleavage factor complex"/>
    <property type="evidence" value="ECO:0007669"/>
    <property type="project" value="InterPro"/>
</dbReference>
<keyword evidence="2" id="KW-1185">Reference proteome</keyword>
<organism evidence="1 2">
    <name type="scientific">Cyclospora cayetanensis</name>
    <dbReference type="NCBI Taxonomy" id="88456"/>
    <lineage>
        <taxon>Eukaryota</taxon>
        <taxon>Sar</taxon>
        <taxon>Alveolata</taxon>
        <taxon>Apicomplexa</taxon>
        <taxon>Conoidasida</taxon>
        <taxon>Coccidia</taxon>
        <taxon>Eucoccidiorida</taxon>
        <taxon>Eimeriorina</taxon>
        <taxon>Eimeriidae</taxon>
        <taxon>Cyclospora</taxon>
    </lineage>
</organism>
<dbReference type="Pfam" id="PF13869">
    <property type="entry name" value="NUDIX_2"/>
    <property type="match status" value="1"/>
</dbReference>
<dbReference type="GO" id="GO:0003729">
    <property type="term" value="F:mRNA binding"/>
    <property type="evidence" value="ECO:0007669"/>
    <property type="project" value="InterPro"/>
</dbReference>
<dbReference type="EMBL" id="JROU02001160">
    <property type="protein sequence ID" value="OEH77256.1"/>
    <property type="molecule type" value="Genomic_DNA"/>
</dbReference>
<gene>
    <name evidence="1" type="ORF">cyc_01340</name>
</gene>
<dbReference type="PANTHER" id="PTHR13047">
    <property type="entry name" value="PRE-MRNA CLEAVAGE FACTOR IM, 25KD SUBUNIT"/>
    <property type="match status" value="1"/>
</dbReference>
<dbReference type="VEuPathDB" id="ToxoDB:LOC34618362"/>
<dbReference type="GeneID" id="34618362"/>